<evidence type="ECO:0000313" key="1">
    <source>
        <dbReference type="EMBL" id="KAJ8897083.1"/>
    </source>
</evidence>
<comment type="caution">
    <text evidence="1">The sequence shown here is derived from an EMBL/GenBank/DDBJ whole genome shotgun (WGS) entry which is preliminary data.</text>
</comment>
<organism evidence="1 2">
    <name type="scientific">Dryococelus australis</name>
    <dbReference type="NCBI Taxonomy" id="614101"/>
    <lineage>
        <taxon>Eukaryota</taxon>
        <taxon>Metazoa</taxon>
        <taxon>Ecdysozoa</taxon>
        <taxon>Arthropoda</taxon>
        <taxon>Hexapoda</taxon>
        <taxon>Insecta</taxon>
        <taxon>Pterygota</taxon>
        <taxon>Neoptera</taxon>
        <taxon>Polyneoptera</taxon>
        <taxon>Phasmatodea</taxon>
        <taxon>Verophasmatodea</taxon>
        <taxon>Anareolatae</taxon>
        <taxon>Phasmatidae</taxon>
        <taxon>Eurycanthinae</taxon>
        <taxon>Dryococelus</taxon>
    </lineage>
</organism>
<evidence type="ECO:0000313" key="2">
    <source>
        <dbReference type="Proteomes" id="UP001159363"/>
    </source>
</evidence>
<reference evidence="1 2" key="1">
    <citation type="submission" date="2023-02" db="EMBL/GenBank/DDBJ databases">
        <title>LHISI_Scaffold_Assembly.</title>
        <authorList>
            <person name="Stuart O.P."/>
            <person name="Cleave R."/>
            <person name="Magrath M.J.L."/>
            <person name="Mikheyev A.S."/>
        </authorList>
    </citation>
    <scope>NUCLEOTIDE SEQUENCE [LARGE SCALE GENOMIC DNA]</scope>
    <source>
        <strain evidence="1">Daus_M_001</strain>
        <tissue evidence="1">Leg muscle</tissue>
    </source>
</reference>
<accession>A0ABQ9IML8</accession>
<dbReference type="Proteomes" id="UP001159363">
    <property type="component" value="Chromosome 1"/>
</dbReference>
<gene>
    <name evidence="1" type="ORF">PR048_002429</name>
</gene>
<evidence type="ECO:0008006" key="3">
    <source>
        <dbReference type="Google" id="ProtNLM"/>
    </source>
</evidence>
<sequence>MPQNAKFTSDIIQNGMLQAHILTVYSLIVDEAHDEGLTKQIRIYIRSLHGTEIKVRLLGFIVLDHAGRSCPS</sequence>
<name>A0ABQ9IML8_9NEOP</name>
<dbReference type="EMBL" id="JARBHB010000001">
    <property type="protein sequence ID" value="KAJ8897083.1"/>
    <property type="molecule type" value="Genomic_DNA"/>
</dbReference>
<protein>
    <recommendedName>
        <fullName evidence="3">Helicase ATP-binding domain-containing protein</fullName>
    </recommendedName>
</protein>
<proteinExistence type="predicted"/>
<keyword evidence="2" id="KW-1185">Reference proteome</keyword>